<comment type="caution">
    <text evidence="1">The sequence shown here is derived from an EMBL/GenBank/DDBJ whole genome shotgun (WGS) entry which is preliminary data.</text>
</comment>
<protein>
    <submittedName>
        <fullName evidence="1">Uncharacterized protein</fullName>
    </submittedName>
</protein>
<reference evidence="1 2" key="1">
    <citation type="submission" date="2018-11" db="EMBL/GenBank/DDBJ databases">
        <title>Taxonoimc description of Halomarina strain SPP-AMP-1.</title>
        <authorList>
            <person name="Pal Y."/>
            <person name="Srinivasana K."/>
            <person name="Verma A."/>
            <person name="Kumar P."/>
        </authorList>
    </citation>
    <scope>NUCLEOTIDE SEQUENCE [LARGE SCALE GENOMIC DNA]</scope>
    <source>
        <strain evidence="1 2">SPP-AMP-1</strain>
    </source>
</reference>
<organism evidence="1 2">
    <name type="scientific">Halocatena pleomorpha</name>
    <dbReference type="NCBI Taxonomy" id="1785090"/>
    <lineage>
        <taxon>Archaea</taxon>
        <taxon>Methanobacteriati</taxon>
        <taxon>Methanobacteriota</taxon>
        <taxon>Stenosarchaea group</taxon>
        <taxon>Halobacteria</taxon>
        <taxon>Halobacteriales</taxon>
        <taxon>Natronomonadaceae</taxon>
        <taxon>Halocatena</taxon>
    </lineage>
</organism>
<proteinExistence type="predicted"/>
<keyword evidence="2" id="KW-1185">Reference proteome</keyword>
<name>A0A3P3RKB1_9EURY</name>
<sequence>MRVNTAGNHVVSLPPPLISRAIDTLDPWKILLEKIVRVRDADETGVRPLSTVLGALRTRLQDAPQGIGR</sequence>
<dbReference type="EMBL" id="RRCH01000003">
    <property type="protein sequence ID" value="RRJ33764.1"/>
    <property type="molecule type" value="Genomic_DNA"/>
</dbReference>
<evidence type="ECO:0000313" key="2">
    <source>
        <dbReference type="Proteomes" id="UP000282322"/>
    </source>
</evidence>
<dbReference type="Proteomes" id="UP000282322">
    <property type="component" value="Unassembled WGS sequence"/>
</dbReference>
<evidence type="ECO:0000313" key="1">
    <source>
        <dbReference type="EMBL" id="RRJ33764.1"/>
    </source>
</evidence>
<gene>
    <name evidence="1" type="ORF">EIK79_02965</name>
</gene>
<accession>A0A3P3RKB1</accession>
<dbReference type="AlphaFoldDB" id="A0A3P3RKB1"/>